<dbReference type="SUPFAM" id="SSF88713">
    <property type="entry name" value="Glycoside hydrolase/deacetylase"/>
    <property type="match status" value="1"/>
</dbReference>
<comment type="caution">
    <text evidence="8">The sequence shown here is derived from an EMBL/GenBank/DDBJ whole genome shotgun (WGS) entry which is preliminary data.</text>
</comment>
<organism evidence="8 9">
    <name type="scientific">Oculimacula yallundae</name>
    <dbReference type="NCBI Taxonomy" id="86028"/>
    <lineage>
        <taxon>Eukaryota</taxon>
        <taxon>Fungi</taxon>
        <taxon>Dikarya</taxon>
        <taxon>Ascomycota</taxon>
        <taxon>Pezizomycotina</taxon>
        <taxon>Leotiomycetes</taxon>
        <taxon>Helotiales</taxon>
        <taxon>Ploettnerulaceae</taxon>
        <taxon>Oculimacula</taxon>
    </lineage>
</organism>
<dbReference type="Pfam" id="PF22907">
    <property type="entry name" value="Ams1-like_1st"/>
    <property type="match status" value="1"/>
</dbReference>
<dbReference type="SUPFAM" id="SSF88688">
    <property type="entry name" value="Families 57/38 glycoside transferase middle domain"/>
    <property type="match status" value="1"/>
</dbReference>
<dbReference type="InterPro" id="IPR041147">
    <property type="entry name" value="GH38_C"/>
</dbReference>
<evidence type="ECO:0000256" key="3">
    <source>
        <dbReference type="ARBA" id="ARBA00012752"/>
    </source>
</evidence>
<evidence type="ECO:0000256" key="5">
    <source>
        <dbReference type="ARBA" id="ARBA00022801"/>
    </source>
</evidence>
<evidence type="ECO:0000259" key="7">
    <source>
        <dbReference type="SMART" id="SM00872"/>
    </source>
</evidence>
<dbReference type="Gene3D" id="2.70.98.30">
    <property type="entry name" value="Golgi alpha-mannosidase II, domain 4"/>
    <property type="match status" value="1"/>
</dbReference>
<dbReference type="EMBL" id="JAZHXI010000006">
    <property type="protein sequence ID" value="KAL2071003.1"/>
    <property type="molecule type" value="Genomic_DNA"/>
</dbReference>
<dbReference type="InterPro" id="IPR028995">
    <property type="entry name" value="Glyco_hydro_57/38_cen_sf"/>
</dbReference>
<dbReference type="Gene3D" id="3.20.110.10">
    <property type="entry name" value="Glycoside hydrolase 38, N terminal domain"/>
    <property type="match status" value="1"/>
</dbReference>
<evidence type="ECO:0000256" key="1">
    <source>
        <dbReference type="ARBA" id="ARBA00000365"/>
    </source>
</evidence>
<dbReference type="Pfam" id="PF09261">
    <property type="entry name" value="Alpha-mann_mid"/>
    <property type="match status" value="1"/>
</dbReference>
<keyword evidence="4" id="KW-0479">Metal-binding</keyword>
<dbReference type="InterPro" id="IPR011330">
    <property type="entry name" value="Glyco_hydro/deAcase_b/a-brl"/>
</dbReference>
<dbReference type="PANTHER" id="PTHR46017:SF1">
    <property type="entry name" value="ALPHA-MANNOSIDASE 2C1"/>
    <property type="match status" value="1"/>
</dbReference>
<dbReference type="Gene3D" id="1.20.1270.50">
    <property type="entry name" value="Glycoside hydrolase family 38, central domain"/>
    <property type="match status" value="1"/>
</dbReference>
<accession>A0ABR4CNV6</accession>
<keyword evidence="5" id="KW-0378">Hydrolase</keyword>
<keyword evidence="6" id="KW-0326">Glycosidase</keyword>
<dbReference type="InterPro" id="IPR027291">
    <property type="entry name" value="Glyco_hydro_38_N_sf"/>
</dbReference>
<evidence type="ECO:0000256" key="6">
    <source>
        <dbReference type="ARBA" id="ARBA00023295"/>
    </source>
</evidence>
<dbReference type="EC" id="3.2.1.24" evidence="3"/>
<dbReference type="SMART" id="SM00872">
    <property type="entry name" value="Alpha-mann_mid"/>
    <property type="match status" value="1"/>
</dbReference>
<proteinExistence type="inferred from homology"/>
<dbReference type="InterPro" id="IPR037094">
    <property type="entry name" value="Glyco_hydro_38_cen_sf"/>
</dbReference>
<protein>
    <recommendedName>
        <fullName evidence="3">alpha-mannosidase</fullName>
        <ecNumber evidence="3">3.2.1.24</ecNumber>
    </recommendedName>
</protein>
<evidence type="ECO:0000256" key="2">
    <source>
        <dbReference type="ARBA" id="ARBA00009792"/>
    </source>
</evidence>
<reference evidence="8 9" key="1">
    <citation type="journal article" date="2024" name="Commun. Biol.">
        <title>Comparative genomic analysis of thermophilic fungi reveals convergent evolutionary adaptations and gene losses.</title>
        <authorList>
            <person name="Steindorff A.S."/>
            <person name="Aguilar-Pontes M.V."/>
            <person name="Robinson A.J."/>
            <person name="Andreopoulos B."/>
            <person name="LaButti K."/>
            <person name="Kuo A."/>
            <person name="Mondo S."/>
            <person name="Riley R."/>
            <person name="Otillar R."/>
            <person name="Haridas S."/>
            <person name="Lipzen A."/>
            <person name="Grimwood J."/>
            <person name="Schmutz J."/>
            <person name="Clum A."/>
            <person name="Reid I.D."/>
            <person name="Moisan M.C."/>
            <person name="Butler G."/>
            <person name="Nguyen T.T.M."/>
            <person name="Dewar K."/>
            <person name="Conant G."/>
            <person name="Drula E."/>
            <person name="Henrissat B."/>
            <person name="Hansel C."/>
            <person name="Singer S."/>
            <person name="Hutchinson M.I."/>
            <person name="de Vries R.P."/>
            <person name="Natvig D.O."/>
            <person name="Powell A.J."/>
            <person name="Tsang A."/>
            <person name="Grigoriev I.V."/>
        </authorList>
    </citation>
    <scope>NUCLEOTIDE SEQUENCE [LARGE SCALE GENOMIC DNA]</scope>
    <source>
        <strain evidence="8 9">CBS 494.80</strain>
    </source>
</reference>
<dbReference type="InterPro" id="IPR011013">
    <property type="entry name" value="Gal_mutarotase_sf_dom"/>
</dbReference>
<keyword evidence="9" id="KW-1185">Reference proteome</keyword>
<dbReference type="SUPFAM" id="SSF74650">
    <property type="entry name" value="Galactose mutarotase-like"/>
    <property type="match status" value="1"/>
</dbReference>
<dbReference type="InterPro" id="IPR015341">
    <property type="entry name" value="Glyco_hydro_38_cen"/>
</dbReference>
<dbReference type="InterPro" id="IPR054723">
    <property type="entry name" value="Ams1-like_N"/>
</dbReference>
<sequence length="1146" mass="129358">MAKPYPSKVVAPVGKKVTSLYKKRLVNFLTPGQWEKVNLLSVLSYSKYDGSPHVKLSVWDAPGTTRPSFEEATSASNTYRDTHVGESFGPSWTTHWFRCSLTIPNELCSQDHHVELHWDCSNEATVWTAQGEPLQGLTGRGERIEWIVPEDFKDGQSHVLYLEMACNGMFGNGPGRPIFKNNAGGDSIQPPDQDKYFKLTQAEIVDVNYQARMLYVDFTVIHDAATELPENTWEQHEALNVASRIIDTFDVGNDESILACRKIAAEYLGDNINSAKVYESKLDRRPTIYAIGHCHIDTCWLWPWDETKRKVVRSWSNQCDLMDRYPELNFACSQAQQFKWLKEIYPYGWERVKAKVKSGQFHPIGGSWVEHDTNLPCGESLVRQFLYGQRFFEAEFGFRSTTSWLPDTFGFSCQIPQICRLAGMTRFLTQKPCFNSVNDFPHTTFNWVALDGSQVICHMPPAKTYCAEGNFENITNSISNHRSLDQDNTALLAFGKGDGGGGPTWQHMERLRRLRGMADTMGVIPRVHSGATVDEFFDGLEAKASSLVTWYGELYFELHRGVYTTQARTKSHNRKSEILLHDIELLATIASIQDKQYEYPKKELDEMWHGVMLCQFHDCLPGTAIEMCYEDSDMVYARVAKTGQVLLQQIFAVLGIAYVETASLLDLDTLVALNTLPWPRKELLDISETQIGIASGEGHALKIESFQTSSDSSKAVTVQEISTGVFQLENDNLTVLIEKGCITSVYDRRAKRETLSGNANQFVIFDDKPVYWQAWDVEVYHLETRKELASSSTTILENKGHRASVVTETRISEKSSIKTTISLSAALDDQPSIIECVADVEWYETMKFLKVEFPVQICNSEASYETQYGVIKRPTHYNTSWDMAKFEVCCHKFADLSEYNYGVSILNDSKYGFATVGNVMRLSLLRSPKAPDGNADMGHHRIRWAMMPHCGSLGSQTVRAAFEFNNPLNPMSLTSPTKQSGEKPSDHPFSLLQSAIALTGDDNLVLDWVKRGENDHDISLDALPKRKERSIVVRIYDAVGGMGRGTIVTKYELEKVFKTNILEDDLQEIPVVEGGTFDLTLGPFEVATYRLILKDDLVQKQFHVLLPSSNFTSAHNLQHPLAIPKLHNYPLRTPSISTSQITHTNK</sequence>
<dbReference type="Pfam" id="PF07748">
    <property type="entry name" value="Glyco_hydro_38C"/>
    <property type="match status" value="1"/>
</dbReference>
<comment type="catalytic activity">
    <reaction evidence="1">
        <text>Hydrolysis of terminal, non-reducing alpha-D-mannose residues in alpha-D-mannosides.</text>
        <dbReference type="EC" id="3.2.1.24"/>
    </reaction>
</comment>
<evidence type="ECO:0000313" key="9">
    <source>
        <dbReference type="Proteomes" id="UP001595075"/>
    </source>
</evidence>
<gene>
    <name evidence="8" type="ORF">VTL71DRAFT_14029</name>
</gene>
<evidence type="ECO:0000313" key="8">
    <source>
        <dbReference type="EMBL" id="KAL2071003.1"/>
    </source>
</evidence>
<feature type="domain" description="Glycoside hydrolase family 38 central" evidence="7">
    <location>
        <begin position="557"/>
        <end position="636"/>
    </location>
</feature>
<dbReference type="InterPro" id="IPR000602">
    <property type="entry name" value="Glyco_hydro_38_N"/>
</dbReference>
<dbReference type="Proteomes" id="UP001595075">
    <property type="component" value="Unassembled WGS sequence"/>
</dbReference>
<dbReference type="Pfam" id="PF01074">
    <property type="entry name" value="Glyco_hydro_38N"/>
    <property type="match status" value="1"/>
</dbReference>
<dbReference type="InterPro" id="IPR011682">
    <property type="entry name" value="Glyco_hydro_38_C"/>
</dbReference>
<evidence type="ECO:0000256" key="4">
    <source>
        <dbReference type="ARBA" id="ARBA00022723"/>
    </source>
</evidence>
<dbReference type="Pfam" id="PF17677">
    <property type="entry name" value="Glyco_hydro38C2"/>
    <property type="match status" value="1"/>
</dbReference>
<dbReference type="PANTHER" id="PTHR46017">
    <property type="entry name" value="ALPHA-MANNOSIDASE 2C1"/>
    <property type="match status" value="1"/>
</dbReference>
<name>A0ABR4CNV6_9HELO</name>
<comment type="similarity">
    <text evidence="2">Belongs to the glycosyl hydrolase 38 family.</text>
</comment>